<name>A0AAW7X4K4_9GAMM</name>
<sequence length="407" mass="43799">MTNQILSEREKKSVKWLTFIMFLIFAMTTDAVGVIIPEVIKTFGLTLTQAATFHYATMIAIAVSGICLGYLGDRFGRKLTIIGGLALFALASFLFAVGSSFGFFLLLLVAIGTAVGIFKTAALALIGDISSTPAEHTKTMNLVEGFFGIGAIIGPALVVYLLAQGISWTYLYVVAGGLAVLLIVLASVSRYPEQAKEVDLSVNWKAAFSLAKDWYALFFSSGIALYVIVECAIYVWMPTWFLEYDGNYPLLATYALSVFFILRAAGRFLAVLVLNLMSWQMAMVVCTGAIFVCYLGSIVLGVNYAVWLLPASGLFMSLIYPTLNSKGISGFEPHKHSSAAGLILFFTAVAAAVGPLLMGVIGDFFGHLIFGFVFCAACAGVLFLGCIFNFIKDPSSQRLSAISSIHS</sequence>
<feature type="transmembrane region" description="Helical" evidence="6">
    <location>
        <begin position="248"/>
        <end position="274"/>
    </location>
</feature>
<keyword evidence="5 6" id="KW-0472">Membrane</keyword>
<feature type="transmembrane region" description="Helical" evidence="6">
    <location>
        <begin position="103"/>
        <end position="126"/>
    </location>
</feature>
<dbReference type="InterPro" id="IPR050375">
    <property type="entry name" value="MFS_TsgA-like"/>
</dbReference>
<evidence type="ECO:0000256" key="5">
    <source>
        <dbReference type="ARBA" id="ARBA00023136"/>
    </source>
</evidence>
<dbReference type="Pfam" id="PF07690">
    <property type="entry name" value="MFS_1"/>
    <property type="match status" value="1"/>
</dbReference>
<dbReference type="InterPro" id="IPR020846">
    <property type="entry name" value="MFS_dom"/>
</dbReference>
<dbReference type="PROSITE" id="PS50850">
    <property type="entry name" value="MFS"/>
    <property type="match status" value="1"/>
</dbReference>
<evidence type="ECO:0000256" key="6">
    <source>
        <dbReference type="SAM" id="Phobius"/>
    </source>
</evidence>
<feature type="transmembrane region" description="Helical" evidence="6">
    <location>
        <begin position="368"/>
        <end position="391"/>
    </location>
</feature>
<dbReference type="Proteomes" id="UP001169760">
    <property type="component" value="Unassembled WGS sequence"/>
</dbReference>
<dbReference type="PANTHER" id="PTHR43702:SF3">
    <property type="entry name" value="PROTEIN TSGA"/>
    <property type="match status" value="1"/>
</dbReference>
<evidence type="ECO:0000256" key="2">
    <source>
        <dbReference type="ARBA" id="ARBA00022475"/>
    </source>
</evidence>
<feature type="transmembrane region" description="Helical" evidence="6">
    <location>
        <begin position="16"/>
        <end position="40"/>
    </location>
</feature>
<keyword evidence="2" id="KW-1003">Cell membrane</keyword>
<keyword evidence="3 6" id="KW-0812">Transmembrane</keyword>
<dbReference type="AlphaFoldDB" id="A0AAW7X4K4"/>
<comment type="subcellular location">
    <subcellularLocation>
        <location evidence="1">Cell inner membrane</location>
        <topology evidence="1">Multi-pass membrane protein</topology>
    </subcellularLocation>
</comment>
<feature type="transmembrane region" description="Helical" evidence="6">
    <location>
        <begin position="52"/>
        <end position="72"/>
    </location>
</feature>
<feature type="transmembrane region" description="Helical" evidence="6">
    <location>
        <begin position="342"/>
        <end position="362"/>
    </location>
</feature>
<evidence type="ECO:0000313" key="8">
    <source>
        <dbReference type="EMBL" id="MDO6422631.1"/>
    </source>
</evidence>
<feature type="transmembrane region" description="Helical" evidence="6">
    <location>
        <begin position="79"/>
        <end position="97"/>
    </location>
</feature>
<feature type="transmembrane region" description="Helical" evidence="6">
    <location>
        <begin position="281"/>
        <end position="298"/>
    </location>
</feature>
<feature type="domain" description="Major facilitator superfamily (MFS) profile" evidence="7">
    <location>
        <begin position="14"/>
        <end position="397"/>
    </location>
</feature>
<reference evidence="8" key="1">
    <citation type="submission" date="2023-07" db="EMBL/GenBank/DDBJ databases">
        <title>Genome content predicts the carbon catabolic preferences of heterotrophic bacteria.</title>
        <authorList>
            <person name="Gralka M."/>
        </authorList>
    </citation>
    <scope>NUCLEOTIDE SEQUENCE</scope>
    <source>
        <strain evidence="8">I3M17_2</strain>
    </source>
</reference>
<feature type="transmembrane region" description="Helical" evidence="6">
    <location>
        <begin position="169"/>
        <end position="188"/>
    </location>
</feature>
<evidence type="ECO:0000259" key="7">
    <source>
        <dbReference type="PROSITE" id="PS50850"/>
    </source>
</evidence>
<dbReference type="EMBL" id="JAUOPB010000006">
    <property type="protein sequence ID" value="MDO6422631.1"/>
    <property type="molecule type" value="Genomic_DNA"/>
</dbReference>
<evidence type="ECO:0000256" key="3">
    <source>
        <dbReference type="ARBA" id="ARBA00022692"/>
    </source>
</evidence>
<keyword evidence="4 6" id="KW-1133">Transmembrane helix</keyword>
<protein>
    <submittedName>
        <fullName evidence="8">MFS transporter</fullName>
    </submittedName>
</protein>
<dbReference type="Gene3D" id="1.20.1250.20">
    <property type="entry name" value="MFS general substrate transporter like domains"/>
    <property type="match status" value="2"/>
</dbReference>
<feature type="transmembrane region" description="Helical" evidence="6">
    <location>
        <begin position="146"/>
        <end position="163"/>
    </location>
</feature>
<dbReference type="SUPFAM" id="SSF103473">
    <property type="entry name" value="MFS general substrate transporter"/>
    <property type="match status" value="1"/>
</dbReference>
<evidence type="ECO:0000256" key="4">
    <source>
        <dbReference type="ARBA" id="ARBA00022989"/>
    </source>
</evidence>
<organism evidence="8 9">
    <name type="scientific">Saccharophagus degradans</name>
    <dbReference type="NCBI Taxonomy" id="86304"/>
    <lineage>
        <taxon>Bacteria</taxon>
        <taxon>Pseudomonadati</taxon>
        <taxon>Pseudomonadota</taxon>
        <taxon>Gammaproteobacteria</taxon>
        <taxon>Cellvibrionales</taxon>
        <taxon>Cellvibrionaceae</taxon>
        <taxon>Saccharophagus</taxon>
    </lineage>
</organism>
<dbReference type="GO" id="GO:0005886">
    <property type="term" value="C:plasma membrane"/>
    <property type="evidence" value="ECO:0007669"/>
    <property type="project" value="UniProtKB-SubCell"/>
</dbReference>
<dbReference type="PANTHER" id="PTHR43702">
    <property type="entry name" value="L-FUCOSE-PROTON SYMPORTER"/>
    <property type="match status" value="1"/>
</dbReference>
<dbReference type="RefSeq" id="WP_303492579.1">
    <property type="nucleotide sequence ID" value="NZ_JAUOPB010000006.1"/>
</dbReference>
<evidence type="ECO:0000313" key="9">
    <source>
        <dbReference type="Proteomes" id="UP001169760"/>
    </source>
</evidence>
<proteinExistence type="predicted"/>
<comment type="caution">
    <text evidence="8">The sequence shown here is derived from an EMBL/GenBank/DDBJ whole genome shotgun (WGS) entry which is preliminary data.</text>
</comment>
<gene>
    <name evidence="8" type="ORF">Q4521_09110</name>
</gene>
<dbReference type="GO" id="GO:0022857">
    <property type="term" value="F:transmembrane transporter activity"/>
    <property type="evidence" value="ECO:0007669"/>
    <property type="project" value="InterPro"/>
</dbReference>
<dbReference type="InterPro" id="IPR036259">
    <property type="entry name" value="MFS_trans_sf"/>
</dbReference>
<evidence type="ECO:0000256" key="1">
    <source>
        <dbReference type="ARBA" id="ARBA00004429"/>
    </source>
</evidence>
<dbReference type="InterPro" id="IPR011701">
    <property type="entry name" value="MFS"/>
</dbReference>
<accession>A0AAW7X4K4</accession>
<feature type="transmembrane region" description="Helical" evidence="6">
    <location>
        <begin position="214"/>
        <end position="236"/>
    </location>
</feature>